<dbReference type="Proteomes" id="UP000234530">
    <property type="component" value="Chromosome"/>
</dbReference>
<keyword evidence="3" id="KW-0804">Transcription</keyword>
<accession>A0A2H5F2N9</accession>
<dbReference type="PROSITE" id="PS50949">
    <property type="entry name" value="HTH_GNTR"/>
    <property type="match status" value="1"/>
</dbReference>
<dbReference type="OrthoDB" id="9799812at2"/>
<feature type="domain" description="HTH gntR-type" evidence="4">
    <location>
        <begin position="3"/>
        <end position="71"/>
    </location>
</feature>
<dbReference type="PANTHER" id="PTHR43537">
    <property type="entry name" value="TRANSCRIPTIONAL REGULATOR, GNTR FAMILY"/>
    <property type="match status" value="1"/>
</dbReference>
<evidence type="ECO:0000256" key="2">
    <source>
        <dbReference type="ARBA" id="ARBA00023125"/>
    </source>
</evidence>
<dbReference type="EMBL" id="CP025430">
    <property type="protein sequence ID" value="AUH65806.1"/>
    <property type="molecule type" value="Genomic_DNA"/>
</dbReference>
<dbReference type="InterPro" id="IPR036390">
    <property type="entry name" value="WH_DNA-bd_sf"/>
</dbReference>
<reference evidence="5 6" key="1">
    <citation type="journal article" date="2013" name="Antonie Van Leeuwenhoek">
        <title>Paracoccus zhejiangensis sp. nov., isolated from activated sludge in wastewater-treatment system.</title>
        <authorList>
            <person name="Wu Z.G."/>
            <person name="Zhang D.F."/>
            <person name="Liu Y.L."/>
            <person name="Wang F."/>
            <person name="Jiang X."/>
            <person name="Li C."/>
            <person name="Li S.P."/>
            <person name="Hong Q."/>
            <person name="Li W.J."/>
        </authorList>
    </citation>
    <scope>NUCLEOTIDE SEQUENCE [LARGE SCALE GENOMIC DNA]</scope>
    <source>
        <strain evidence="5 6">J6</strain>
    </source>
</reference>
<gene>
    <name evidence="5" type="ORF">CX676_17915</name>
</gene>
<evidence type="ECO:0000256" key="1">
    <source>
        <dbReference type="ARBA" id="ARBA00023015"/>
    </source>
</evidence>
<dbReference type="InterPro" id="IPR000524">
    <property type="entry name" value="Tscrpt_reg_HTH_GntR"/>
</dbReference>
<dbReference type="Pfam" id="PF07729">
    <property type="entry name" value="FCD"/>
    <property type="match status" value="1"/>
</dbReference>
<dbReference type="PANTHER" id="PTHR43537:SF51">
    <property type="entry name" value="HTH-TYPE TRANSCRIPTIONAL REGULATOR LGOR-RELATED"/>
    <property type="match status" value="1"/>
</dbReference>
<dbReference type="AlphaFoldDB" id="A0A2H5F2N9"/>
<protein>
    <submittedName>
        <fullName evidence="5">Transcriptional regulator</fullName>
    </submittedName>
</protein>
<dbReference type="Gene3D" id="1.20.120.530">
    <property type="entry name" value="GntR ligand-binding domain-like"/>
    <property type="match status" value="1"/>
</dbReference>
<evidence type="ECO:0000313" key="5">
    <source>
        <dbReference type="EMBL" id="AUH65806.1"/>
    </source>
</evidence>
<evidence type="ECO:0000256" key="3">
    <source>
        <dbReference type="ARBA" id="ARBA00023163"/>
    </source>
</evidence>
<dbReference type="SUPFAM" id="SSF46785">
    <property type="entry name" value="Winged helix' DNA-binding domain"/>
    <property type="match status" value="2"/>
</dbReference>
<name>A0A2H5F2N9_9RHOB</name>
<dbReference type="SUPFAM" id="SSF48008">
    <property type="entry name" value="GntR ligand-binding domain-like"/>
    <property type="match status" value="1"/>
</dbReference>
<dbReference type="Pfam" id="PF00392">
    <property type="entry name" value="GntR"/>
    <property type="match status" value="1"/>
</dbReference>
<sequence>MARTDSRFRAAYNQALDHLGGLTPGDALPSEMKLAETLKVSRTVVRSVLKRLAESGIIGLDGRHKPLLRATRKKDRLAEREEYISLRELERRFLEWVLRFDVPAGTPLNVARLAKRFSVPPHLLQEFLAGLGQFGLVERRSRGGWRLLGFTADYAVELSDFRLLLEVNAARCVTQLPDGDPVWAELDRLDRAHLDLLDRIDSDFHAFSRLDEDFHAVVNGVVRNRFITDFQKVISLIFHYHYQWDKQLERDRNKAAIGEHRRIIAAMRSRDPIAAQAAMQAHLATSKETLIASLRVNQLA</sequence>
<dbReference type="InterPro" id="IPR011711">
    <property type="entry name" value="GntR_C"/>
</dbReference>
<dbReference type="SMART" id="SM00895">
    <property type="entry name" value="FCD"/>
    <property type="match status" value="1"/>
</dbReference>
<dbReference type="SMART" id="SM00345">
    <property type="entry name" value="HTH_GNTR"/>
    <property type="match status" value="2"/>
</dbReference>
<dbReference type="GO" id="GO:0003700">
    <property type="term" value="F:DNA-binding transcription factor activity"/>
    <property type="evidence" value="ECO:0007669"/>
    <property type="project" value="InterPro"/>
</dbReference>
<organism evidence="5 6">
    <name type="scientific">Paracoccus zhejiangensis</name>
    <dbReference type="NCBI Taxonomy" id="1077935"/>
    <lineage>
        <taxon>Bacteria</taxon>
        <taxon>Pseudomonadati</taxon>
        <taxon>Pseudomonadota</taxon>
        <taxon>Alphaproteobacteria</taxon>
        <taxon>Rhodobacterales</taxon>
        <taxon>Paracoccaceae</taxon>
        <taxon>Paracoccus</taxon>
    </lineage>
</organism>
<dbReference type="PRINTS" id="PR00035">
    <property type="entry name" value="HTHGNTR"/>
</dbReference>
<dbReference type="InterPro" id="IPR008920">
    <property type="entry name" value="TF_FadR/GntR_C"/>
</dbReference>
<dbReference type="InterPro" id="IPR036388">
    <property type="entry name" value="WH-like_DNA-bd_sf"/>
</dbReference>
<keyword evidence="6" id="KW-1185">Reference proteome</keyword>
<evidence type="ECO:0000259" key="4">
    <source>
        <dbReference type="PROSITE" id="PS50949"/>
    </source>
</evidence>
<dbReference type="KEGG" id="pzh:CX676_17915"/>
<keyword evidence="1" id="KW-0805">Transcription regulation</keyword>
<evidence type="ECO:0000313" key="6">
    <source>
        <dbReference type="Proteomes" id="UP000234530"/>
    </source>
</evidence>
<dbReference type="GO" id="GO:0003677">
    <property type="term" value="F:DNA binding"/>
    <property type="evidence" value="ECO:0007669"/>
    <property type="project" value="UniProtKB-KW"/>
</dbReference>
<dbReference type="RefSeq" id="WP_101753779.1">
    <property type="nucleotide sequence ID" value="NZ_CP025430.1"/>
</dbReference>
<dbReference type="Gene3D" id="1.10.10.10">
    <property type="entry name" value="Winged helix-like DNA-binding domain superfamily/Winged helix DNA-binding domain"/>
    <property type="match status" value="1"/>
</dbReference>
<proteinExistence type="predicted"/>
<keyword evidence="2" id="KW-0238">DNA-binding</keyword>